<keyword evidence="5 7" id="KW-1133">Transmembrane helix</keyword>
<dbReference type="GO" id="GO:0016780">
    <property type="term" value="F:phosphotransferase activity, for other substituted phosphate groups"/>
    <property type="evidence" value="ECO:0007669"/>
    <property type="project" value="TreeGrafter"/>
</dbReference>
<accession>A0A3S0H8K9</accession>
<dbReference type="InterPro" id="IPR017475">
    <property type="entry name" value="EPS_sugar_tfrase"/>
</dbReference>
<dbReference type="RefSeq" id="WP_126694047.1">
    <property type="nucleotide sequence ID" value="NZ_RXOF01000008.1"/>
</dbReference>
<evidence type="ECO:0000259" key="8">
    <source>
        <dbReference type="Pfam" id="PF02397"/>
    </source>
</evidence>
<keyword evidence="3 9" id="KW-0808">Transferase</keyword>
<feature type="transmembrane region" description="Helical" evidence="7">
    <location>
        <begin position="39"/>
        <end position="58"/>
    </location>
</feature>
<protein>
    <submittedName>
        <fullName evidence="9">Exopolysaccharide biosynthesis polyprenyl glycosylphosphotransferase</fullName>
    </submittedName>
</protein>
<dbReference type="InterPro" id="IPR003362">
    <property type="entry name" value="Bact_transf"/>
</dbReference>
<keyword evidence="10" id="KW-1185">Reference proteome</keyword>
<feature type="transmembrane region" description="Helical" evidence="7">
    <location>
        <begin position="78"/>
        <end position="102"/>
    </location>
</feature>
<dbReference type="OrthoDB" id="9808602at2"/>
<comment type="caution">
    <text evidence="9">The sequence shown here is derived from an EMBL/GenBank/DDBJ whole genome shotgun (WGS) entry which is preliminary data.</text>
</comment>
<dbReference type="Gene3D" id="3.40.50.720">
    <property type="entry name" value="NAD(P)-binding Rossmann-like Domain"/>
    <property type="match status" value="1"/>
</dbReference>
<gene>
    <name evidence="9" type="ORF">EJV47_15385</name>
</gene>
<evidence type="ECO:0000256" key="4">
    <source>
        <dbReference type="ARBA" id="ARBA00022692"/>
    </source>
</evidence>
<dbReference type="Pfam" id="PF13727">
    <property type="entry name" value="CoA_binding_3"/>
    <property type="match status" value="1"/>
</dbReference>
<evidence type="ECO:0000313" key="9">
    <source>
        <dbReference type="EMBL" id="RTQ48971.1"/>
    </source>
</evidence>
<dbReference type="Proteomes" id="UP000282184">
    <property type="component" value="Unassembled WGS sequence"/>
</dbReference>
<dbReference type="PANTHER" id="PTHR30576:SF0">
    <property type="entry name" value="UNDECAPRENYL-PHOSPHATE N-ACETYLGALACTOSAMINYL 1-PHOSPHATE TRANSFERASE-RELATED"/>
    <property type="match status" value="1"/>
</dbReference>
<feature type="transmembrane region" description="Helical" evidence="7">
    <location>
        <begin position="276"/>
        <end position="301"/>
    </location>
</feature>
<dbReference type="NCBIfam" id="TIGR03025">
    <property type="entry name" value="EPS_sugtrans"/>
    <property type="match status" value="1"/>
</dbReference>
<dbReference type="AlphaFoldDB" id="A0A3S0H8K9"/>
<feature type="transmembrane region" description="Helical" evidence="7">
    <location>
        <begin position="12"/>
        <end position="33"/>
    </location>
</feature>
<evidence type="ECO:0000256" key="3">
    <source>
        <dbReference type="ARBA" id="ARBA00022679"/>
    </source>
</evidence>
<dbReference type="Pfam" id="PF02397">
    <property type="entry name" value="Bac_transf"/>
    <property type="match status" value="1"/>
</dbReference>
<keyword evidence="6 7" id="KW-0472">Membrane</keyword>
<evidence type="ECO:0000256" key="5">
    <source>
        <dbReference type="ARBA" id="ARBA00022989"/>
    </source>
</evidence>
<comment type="subcellular location">
    <subcellularLocation>
        <location evidence="1">Membrane</location>
        <topology evidence="1">Multi-pass membrane protein</topology>
    </subcellularLocation>
</comment>
<evidence type="ECO:0000313" key="10">
    <source>
        <dbReference type="Proteomes" id="UP000282184"/>
    </source>
</evidence>
<dbReference type="PANTHER" id="PTHR30576">
    <property type="entry name" value="COLANIC BIOSYNTHESIS UDP-GLUCOSE LIPID CARRIER TRANSFERASE"/>
    <property type="match status" value="1"/>
</dbReference>
<feature type="transmembrane region" description="Helical" evidence="7">
    <location>
        <begin position="108"/>
        <end position="127"/>
    </location>
</feature>
<dbReference type="GO" id="GO:0016020">
    <property type="term" value="C:membrane"/>
    <property type="evidence" value="ECO:0007669"/>
    <property type="project" value="UniProtKB-SubCell"/>
</dbReference>
<reference evidence="9 10" key="1">
    <citation type="submission" date="2018-12" db="EMBL/GenBank/DDBJ databases">
        <title>Hymenobacter gummosus sp. nov., isolated from a spring.</title>
        <authorList>
            <person name="Nie L."/>
        </authorList>
    </citation>
    <scope>NUCLEOTIDE SEQUENCE [LARGE SCALE GENOMIC DNA]</scope>
    <source>
        <strain evidence="9 10">KCTC 52166</strain>
    </source>
</reference>
<comment type="similarity">
    <text evidence="2">Belongs to the bacterial sugar transferase family.</text>
</comment>
<keyword evidence="4 7" id="KW-0812">Transmembrane</keyword>
<proteinExistence type="inferred from homology"/>
<evidence type="ECO:0000256" key="2">
    <source>
        <dbReference type="ARBA" id="ARBA00006464"/>
    </source>
</evidence>
<dbReference type="EMBL" id="RXOF01000008">
    <property type="protein sequence ID" value="RTQ48971.1"/>
    <property type="molecule type" value="Genomic_DNA"/>
</dbReference>
<evidence type="ECO:0000256" key="7">
    <source>
        <dbReference type="SAM" id="Phobius"/>
    </source>
</evidence>
<organism evidence="9 10">
    <name type="scientific">Hymenobacter gummosus</name>
    <dbReference type="NCBI Taxonomy" id="1776032"/>
    <lineage>
        <taxon>Bacteria</taxon>
        <taxon>Pseudomonadati</taxon>
        <taxon>Bacteroidota</taxon>
        <taxon>Cytophagia</taxon>
        <taxon>Cytophagales</taxon>
        <taxon>Hymenobacteraceae</taxon>
        <taxon>Hymenobacter</taxon>
    </lineage>
</organism>
<evidence type="ECO:0000256" key="6">
    <source>
        <dbReference type="ARBA" id="ARBA00023136"/>
    </source>
</evidence>
<sequence length="465" mass="53413">MERYRHYSDASRIVLPVVDVLLILGAFRVAGFITLGNWSFGGLFPALYAVFALLWWILSGHYANVYRVDKLITYPEKLLYVVRTFLLHAVLLLTGAVLLQQYWVPARFLVSAYTLSVLAVVAGRFVITFSYRRYVQYLARPISRYVIVGVGESGQSLYRFLMSHDPDGNQFAGFFADEPIPGGLRPLVRGRLDELKAYCQQSQIDEIYFSLPLDRHALIEDLSRFADEHFLSFRIVPDFSGTVRKDVNVYFYDHLPILTIRHAPLGIRTNQVLKRLFDIAFSGAVILLVFPFILPVLALLIKLDSPGPVFFKQLRPGKRNQLFPCYKLRTMRQGHGRSELQATKNDVRVTRVGAYLRKYNLDELPQFFNVLLGHMSVVGPRPNMISQLEEYSKHISQYQLRHAVPPGITGYAQVNGYRGETREAGTMEKRVEYDLKYMENWSFGLDMKIIGQTVWNMVRGEKNAY</sequence>
<evidence type="ECO:0000256" key="1">
    <source>
        <dbReference type="ARBA" id="ARBA00004141"/>
    </source>
</evidence>
<feature type="domain" description="Bacterial sugar transferase" evidence="8">
    <location>
        <begin position="274"/>
        <end position="458"/>
    </location>
</feature>
<name>A0A3S0H8K9_9BACT</name>